<dbReference type="GO" id="GO:0008841">
    <property type="term" value="F:dihydrofolate synthase activity"/>
    <property type="evidence" value="ECO:0007669"/>
    <property type="project" value="TreeGrafter"/>
</dbReference>
<evidence type="ECO:0000256" key="4">
    <source>
        <dbReference type="ARBA" id="ARBA00022723"/>
    </source>
</evidence>
<dbReference type="InterPro" id="IPR036615">
    <property type="entry name" value="Mur_ligase_C_dom_sf"/>
</dbReference>
<keyword evidence="3" id="KW-0436">Ligase</keyword>
<accession>A0A1I1FTP0</accession>
<proteinExistence type="inferred from homology"/>
<protein>
    <recommendedName>
        <fullName evidence="2">tetrahydrofolate synthase</fullName>
        <ecNumber evidence="2">6.3.2.17</ecNumber>
    </recommendedName>
    <alternativeName>
        <fullName evidence="8">Tetrahydrofolylpolyglutamate synthase</fullName>
    </alternativeName>
</protein>
<dbReference type="OrthoDB" id="9809356at2"/>
<dbReference type="GO" id="GO:0005524">
    <property type="term" value="F:ATP binding"/>
    <property type="evidence" value="ECO:0007669"/>
    <property type="project" value="UniProtKB-KW"/>
</dbReference>
<dbReference type="AlphaFoldDB" id="A0A1I1FTP0"/>
<dbReference type="EC" id="6.3.2.17" evidence="2"/>
<dbReference type="PANTHER" id="PTHR11136">
    <property type="entry name" value="FOLYLPOLYGLUTAMATE SYNTHASE-RELATED"/>
    <property type="match status" value="1"/>
</dbReference>
<dbReference type="STRING" id="283737.SAMN05660453_0814"/>
<keyword evidence="7" id="KW-0460">Magnesium</keyword>
<dbReference type="InterPro" id="IPR013221">
    <property type="entry name" value="Mur_ligase_cen"/>
</dbReference>
<dbReference type="Pfam" id="PF02875">
    <property type="entry name" value="Mur_ligase_C"/>
    <property type="match status" value="1"/>
</dbReference>
<comment type="similarity">
    <text evidence="1">Belongs to the folylpolyglutamate synthase family.</text>
</comment>
<evidence type="ECO:0000256" key="6">
    <source>
        <dbReference type="ARBA" id="ARBA00022840"/>
    </source>
</evidence>
<evidence type="ECO:0000256" key="1">
    <source>
        <dbReference type="ARBA" id="ARBA00008276"/>
    </source>
</evidence>
<evidence type="ECO:0000256" key="9">
    <source>
        <dbReference type="ARBA" id="ARBA00047493"/>
    </source>
</evidence>
<dbReference type="RefSeq" id="WP_091502320.1">
    <property type="nucleotide sequence ID" value="NZ_FOLI01000003.1"/>
</dbReference>
<dbReference type="GO" id="GO:0046872">
    <property type="term" value="F:metal ion binding"/>
    <property type="evidence" value="ECO:0007669"/>
    <property type="project" value="UniProtKB-KW"/>
</dbReference>
<evidence type="ECO:0000256" key="3">
    <source>
        <dbReference type="ARBA" id="ARBA00022598"/>
    </source>
</evidence>
<dbReference type="SUPFAM" id="SSF53623">
    <property type="entry name" value="MurD-like peptide ligases, catalytic domain"/>
    <property type="match status" value="1"/>
</dbReference>
<keyword evidence="4" id="KW-0479">Metal-binding</keyword>
<name>A0A1I1FTP0_9LACO</name>
<dbReference type="NCBIfam" id="TIGR01499">
    <property type="entry name" value="folC"/>
    <property type="match status" value="1"/>
</dbReference>
<dbReference type="InterPro" id="IPR001645">
    <property type="entry name" value="Folylpolyglutamate_synth"/>
</dbReference>
<evidence type="ECO:0000313" key="12">
    <source>
        <dbReference type="EMBL" id="SFC00433.1"/>
    </source>
</evidence>
<dbReference type="PIRSF" id="PIRSF001563">
    <property type="entry name" value="Folylpolyglu_synth"/>
    <property type="match status" value="1"/>
</dbReference>
<evidence type="ECO:0000259" key="11">
    <source>
        <dbReference type="Pfam" id="PF08245"/>
    </source>
</evidence>
<evidence type="ECO:0000313" key="13">
    <source>
        <dbReference type="Proteomes" id="UP000199376"/>
    </source>
</evidence>
<dbReference type="Gene3D" id="3.40.1190.10">
    <property type="entry name" value="Mur-like, catalytic domain"/>
    <property type="match status" value="1"/>
</dbReference>
<organism evidence="12 13">
    <name type="scientific">Fructobacillus durionis</name>
    <dbReference type="NCBI Taxonomy" id="283737"/>
    <lineage>
        <taxon>Bacteria</taxon>
        <taxon>Bacillati</taxon>
        <taxon>Bacillota</taxon>
        <taxon>Bacilli</taxon>
        <taxon>Lactobacillales</taxon>
        <taxon>Lactobacillaceae</taxon>
        <taxon>Fructobacillus</taxon>
    </lineage>
</organism>
<feature type="domain" description="Mur ligase C-terminal" evidence="10">
    <location>
        <begin position="274"/>
        <end position="328"/>
    </location>
</feature>
<evidence type="ECO:0000256" key="7">
    <source>
        <dbReference type="ARBA" id="ARBA00022842"/>
    </source>
</evidence>
<evidence type="ECO:0000256" key="8">
    <source>
        <dbReference type="ARBA" id="ARBA00030592"/>
    </source>
</evidence>
<feature type="domain" description="Mur ligase central" evidence="11">
    <location>
        <begin position="45"/>
        <end position="195"/>
    </location>
</feature>
<keyword evidence="13" id="KW-1185">Reference proteome</keyword>
<dbReference type="PROSITE" id="PS01012">
    <property type="entry name" value="FOLYLPOLYGLU_SYNT_2"/>
    <property type="match status" value="1"/>
</dbReference>
<dbReference type="EMBL" id="FOLI01000003">
    <property type="protein sequence ID" value="SFC00433.1"/>
    <property type="molecule type" value="Genomic_DNA"/>
</dbReference>
<dbReference type="SUPFAM" id="SSF53244">
    <property type="entry name" value="MurD-like peptide ligases, peptide-binding domain"/>
    <property type="match status" value="1"/>
</dbReference>
<reference evidence="12 13" key="1">
    <citation type="submission" date="2016-10" db="EMBL/GenBank/DDBJ databases">
        <authorList>
            <person name="de Groot N.N."/>
        </authorList>
    </citation>
    <scope>NUCLEOTIDE SEQUENCE [LARGE SCALE GENOMIC DNA]</scope>
    <source>
        <strain evidence="12 13">DSM 19113</strain>
    </source>
</reference>
<keyword evidence="6" id="KW-0067">ATP-binding</keyword>
<dbReference type="InterPro" id="IPR004101">
    <property type="entry name" value="Mur_ligase_C"/>
</dbReference>
<evidence type="ECO:0000256" key="2">
    <source>
        <dbReference type="ARBA" id="ARBA00013025"/>
    </source>
</evidence>
<dbReference type="GO" id="GO:0004326">
    <property type="term" value="F:tetrahydrofolylpolyglutamate synthase activity"/>
    <property type="evidence" value="ECO:0007669"/>
    <property type="project" value="UniProtKB-EC"/>
</dbReference>
<sequence length="404" mass="44519">MTFEETLAYIHSRPKSGKKDSQARMAALLSALRNPEKHLPAVIHVTGTNGKGSVATMLSAIGQADGLKVGLFTSPYIIAFNDRFQINDQDISDDELTKITGRVKVASDQVEKDSGGELRPTEFEVVTAIMFCYFSESELDLAIIEVGIGGLYDSTNLMPQKEVAVITSVALDHQAMLGDTLAKIAKQKAGIILAKQPTVIGPNIPKEALSVIKRECLKKESSLVLAERTFLKSNLHGEFQEANKATAVTAYRVFRPDVEERVLQKGLSTAFIPGRFEEVQPDVYLDGAHNPAGLAALRKTIDKKFDEPVLLVFGALADKHLEASLRMLEGDPKIDLFFFDYEGLPGRSGMATPDFLINQRLCSVDQAVELAYNSHRPLVFTGSLYFISDVRRHLCQKKKHLVQN</sequence>
<dbReference type="Pfam" id="PF08245">
    <property type="entry name" value="Mur_ligase_M"/>
    <property type="match status" value="1"/>
</dbReference>
<dbReference type="Gene3D" id="3.90.190.20">
    <property type="entry name" value="Mur ligase, C-terminal domain"/>
    <property type="match status" value="1"/>
</dbReference>
<evidence type="ECO:0000256" key="5">
    <source>
        <dbReference type="ARBA" id="ARBA00022741"/>
    </source>
</evidence>
<dbReference type="Proteomes" id="UP000199376">
    <property type="component" value="Unassembled WGS sequence"/>
</dbReference>
<keyword evidence="5" id="KW-0547">Nucleotide-binding</keyword>
<evidence type="ECO:0000259" key="10">
    <source>
        <dbReference type="Pfam" id="PF02875"/>
    </source>
</evidence>
<dbReference type="InterPro" id="IPR018109">
    <property type="entry name" value="Folylpolyglutamate_synth_CS"/>
</dbReference>
<dbReference type="GO" id="GO:0005737">
    <property type="term" value="C:cytoplasm"/>
    <property type="evidence" value="ECO:0007669"/>
    <property type="project" value="TreeGrafter"/>
</dbReference>
<comment type="catalytic activity">
    <reaction evidence="9">
        <text>(6S)-5,6,7,8-tetrahydrofolyl-(gamma-L-Glu)(n) + L-glutamate + ATP = (6S)-5,6,7,8-tetrahydrofolyl-(gamma-L-Glu)(n+1) + ADP + phosphate + H(+)</text>
        <dbReference type="Rhea" id="RHEA:10580"/>
        <dbReference type="Rhea" id="RHEA-COMP:14738"/>
        <dbReference type="Rhea" id="RHEA-COMP:14740"/>
        <dbReference type="ChEBI" id="CHEBI:15378"/>
        <dbReference type="ChEBI" id="CHEBI:29985"/>
        <dbReference type="ChEBI" id="CHEBI:30616"/>
        <dbReference type="ChEBI" id="CHEBI:43474"/>
        <dbReference type="ChEBI" id="CHEBI:141005"/>
        <dbReference type="ChEBI" id="CHEBI:456216"/>
        <dbReference type="EC" id="6.3.2.17"/>
    </reaction>
</comment>
<dbReference type="PANTHER" id="PTHR11136:SF0">
    <property type="entry name" value="DIHYDROFOLATE SYNTHETASE-RELATED"/>
    <property type="match status" value="1"/>
</dbReference>
<dbReference type="InterPro" id="IPR036565">
    <property type="entry name" value="Mur-like_cat_sf"/>
</dbReference>
<gene>
    <name evidence="12" type="ORF">SAMN05660453_0814</name>
</gene>